<feature type="non-terminal residue" evidence="1">
    <location>
        <position position="127"/>
    </location>
</feature>
<proteinExistence type="predicted"/>
<evidence type="ECO:0000313" key="1">
    <source>
        <dbReference type="EMBL" id="MCH96990.1"/>
    </source>
</evidence>
<keyword evidence="2" id="KW-1185">Reference proteome</keyword>
<evidence type="ECO:0000313" key="2">
    <source>
        <dbReference type="Proteomes" id="UP000265520"/>
    </source>
</evidence>
<protein>
    <submittedName>
        <fullName evidence="1">Capsanthin/capsorubin synthase chromoplast-like</fullName>
    </submittedName>
</protein>
<reference evidence="1 2" key="1">
    <citation type="journal article" date="2018" name="Front. Plant Sci.">
        <title>Red Clover (Trifolium pratense) and Zigzag Clover (T. medium) - A Picture of Genomic Similarities and Differences.</title>
        <authorList>
            <person name="Dluhosova J."/>
            <person name="Istvanek J."/>
            <person name="Nedelnik J."/>
            <person name="Repkova J."/>
        </authorList>
    </citation>
    <scope>NUCLEOTIDE SEQUENCE [LARGE SCALE GENOMIC DNA]</scope>
    <source>
        <strain evidence="2">cv. 10/8</strain>
        <tissue evidence="1">Leaf</tissue>
    </source>
</reference>
<organism evidence="1 2">
    <name type="scientific">Trifolium medium</name>
    <dbReference type="NCBI Taxonomy" id="97028"/>
    <lineage>
        <taxon>Eukaryota</taxon>
        <taxon>Viridiplantae</taxon>
        <taxon>Streptophyta</taxon>
        <taxon>Embryophyta</taxon>
        <taxon>Tracheophyta</taxon>
        <taxon>Spermatophyta</taxon>
        <taxon>Magnoliopsida</taxon>
        <taxon>eudicotyledons</taxon>
        <taxon>Gunneridae</taxon>
        <taxon>Pentapetalae</taxon>
        <taxon>rosids</taxon>
        <taxon>fabids</taxon>
        <taxon>Fabales</taxon>
        <taxon>Fabaceae</taxon>
        <taxon>Papilionoideae</taxon>
        <taxon>50 kb inversion clade</taxon>
        <taxon>NPAAA clade</taxon>
        <taxon>Hologalegina</taxon>
        <taxon>IRL clade</taxon>
        <taxon>Trifolieae</taxon>
        <taxon>Trifolium</taxon>
    </lineage>
</organism>
<dbReference type="EMBL" id="LXQA010033819">
    <property type="protein sequence ID" value="MCH96990.1"/>
    <property type="molecule type" value="Genomic_DNA"/>
</dbReference>
<accession>A0A392NAY5</accession>
<sequence length="127" mass="14182">MLFSPLITTTPSISPFPKTHHSTTSLPSSIKHQGRIHSTSKFGNFHNLKPKYKPEALDFDLTWYHPSDHTRFNVIIIGADPAGINLAEQVSLYGIKVPTFMYAISLPVAIYFQSDFSQGSEKENGCK</sequence>
<dbReference type="Proteomes" id="UP000265520">
    <property type="component" value="Unassembled WGS sequence"/>
</dbReference>
<dbReference type="AlphaFoldDB" id="A0A392NAY5"/>
<comment type="caution">
    <text evidence="1">The sequence shown here is derived from an EMBL/GenBank/DDBJ whole genome shotgun (WGS) entry which is preliminary data.</text>
</comment>
<gene>
    <name evidence="1" type="ORF">A2U01_0017983</name>
</gene>
<name>A0A392NAY5_9FABA</name>